<feature type="compositionally biased region" description="Polar residues" evidence="4">
    <location>
        <begin position="632"/>
        <end position="651"/>
    </location>
</feature>
<feature type="region of interest" description="Disordered" evidence="4">
    <location>
        <begin position="589"/>
        <end position="651"/>
    </location>
</feature>
<evidence type="ECO:0008006" key="7">
    <source>
        <dbReference type="Google" id="ProtNLM"/>
    </source>
</evidence>
<dbReference type="EMBL" id="ACPB03005517">
    <property type="status" value="NOT_ANNOTATED_CDS"/>
    <property type="molecule type" value="Genomic_DNA"/>
</dbReference>
<evidence type="ECO:0000313" key="5">
    <source>
        <dbReference type="EnsemblMetazoa" id="RPRC001548-PA"/>
    </source>
</evidence>
<dbReference type="eggNOG" id="ENOG502QRN3">
    <property type="taxonomic scope" value="Eukaryota"/>
</dbReference>
<evidence type="ECO:0000313" key="6">
    <source>
        <dbReference type="Proteomes" id="UP000015103"/>
    </source>
</evidence>
<feature type="coiled-coil region" evidence="3">
    <location>
        <begin position="207"/>
        <end position="234"/>
    </location>
</feature>
<dbReference type="FunCoup" id="T1HBY6">
    <property type="interactions" value="8"/>
</dbReference>
<keyword evidence="6" id="KW-1185">Reference proteome</keyword>
<reference evidence="5" key="1">
    <citation type="submission" date="2015-05" db="UniProtKB">
        <authorList>
            <consortium name="EnsemblMetazoa"/>
        </authorList>
    </citation>
    <scope>IDENTIFICATION</scope>
</reference>
<feature type="compositionally biased region" description="Basic residues" evidence="4">
    <location>
        <begin position="595"/>
        <end position="607"/>
    </location>
</feature>
<feature type="coiled-coil region" evidence="3">
    <location>
        <begin position="54"/>
        <end position="164"/>
    </location>
</feature>
<dbReference type="AlphaFoldDB" id="T1HBY6"/>
<dbReference type="InParanoid" id="T1HBY6"/>
<proteinExistence type="inferred from homology"/>
<dbReference type="Proteomes" id="UP000015103">
    <property type="component" value="Unassembled WGS sequence"/>
</dbReference>
<feature type="compositionally biased region" description="Polar residues" evidence="4">
    <location>
        <begin position="609"/>
        <end position="623"/>
    </location>
</feature>
<sequence length="704" mass="79073">MVMQFIKYDYQRILFRLDVIERQIITVEQQSTCPGRHGYLQLAAELGKTLLERNKELETALRHHQNIVEDQAQEIEYLRKQTAALREVNDSRLRIYEQLEVSIQELETSNHRLATQNASDKKHIARINPFCSSLSLCNSLENQVEKLEARCEEMAVTCEEHERCKQESASDEALQGQIRRTSEGEAQALRDQLSEVRTLSTRQATKLSELQDTIDTVTQENLKLEEQVLALQKKQDEMMVIDQVRQGEICRRCLRAQEDLSTYTGDEDESVIDSLMNDDSYQSLLLREVEHQSEGGGPNPYRTLVEKYEALVRAQQASGPAGILRPHQPADTAGRCMSLQEELAMSGEFTVSSTSSQYHRLRANFFMVSGDKLGPDFSETETSSSGFSDETMNKSTQTEAHVPPGSYLCSITDGDVCKFSIYREASPIETRFRKTPEYRRLFREIFDVLKKAAEAKDEGESLPLLEDETPLVESMPKVPPVTPCIEEVPGENGTETVSTTDGSVSTAMNDTKDKTPTENINVSATIAAHTSSPSTAASALPPTAPKRDILEHLSAGVGGSSSKRHRSRKHRSVEFAQVAMNGAVGPNSLVVSTKLTRRSKREARRLHNQSDSGRSTPDTANISRQHHHRSQPRNTTPVSTEQQVITPSSASQEVAKLKQLEKSYAEVLRVGRQHVNRKSEYENYGKTRYLRYTAECGKSMDTRL</sequence>
<dbReference type="PANTHER" id="PTHR19232">
    <property type="entry name" value="CENTROCORTIN FAMILY MEMBER"/>
    <property type="match status" value="1"/>
</dbReference>
<organism evidence="5 6">
    <name type="scientific">Rhodnius prolixus</name>
    <name type="common">Triatomid bug</name>
    <dbReference type="NCBI Taxonomy" id="13249"/>
    <lineage>
        <taxon>Eukaryota</taxon>
        <taxon>Metazoa</taxon>
        <taxon>Ecdysozoa</taxon>
        <taxon>Arthropoda</taxon>
        <taxon>Hexapoda</taxon>
        <taxon>Insecta</taxon>
        <taxon>Pterygota</taxon>
        <taxon>Neoptera</taxon>
        <taxon>Paraneoptera</taxon>
        <taxon>Hemiptera</taxon>
        <taxon>Heteroptera</taxon>
        <taxon>Panheteroptera</taxon>
        <taxon>Cimicomorpha</taxon>
        <taxon>Reduviidae</taxon>
        <taxon>Triatominae</taxon>
        <taxon>Rhodnius</taxon>
    </lineage>
</organism>
<dbReference type="EnsemblMetazoa" id="RPRC001548-RA">
    <property type="protein sequence ID" value="RPRC001548-PA"/>
    <property type="gene ID" value="RPRC001548"/>
</dbReference>
<evidence type="ECO:0000256" key="2">
    <source>
        <dbReference type="ARBA" id="ARBA00023054"/>
    </source>
</evidence>
<name>T1HBY6_RHOPR</name>
<evidence type="ECO:0000256" key="3">
    <source>
        <dbReference type="SAM" id="Coils"/>
    </source>
</evidence>
<accession>T1HBY6</accession>
<protein>
    <recommendedName>
        <fullName evidence="7">Cerebellar degeneration-related protein 2-like</fullName>
    </recommendedName>
</protein>
<feature type="compositionally biased region" description="Low complexity" evidence="4">
    <location>
        <begin position="378"/>
        <end position="390"/>
    </location>
</feature>
<feature type="region of interest" description="Disordered" evidence="4">
    <location>
        <begin position="486"/>
        <end position="518"/>
    </location>
</feature>
<feature type="region of interest" description="Disordered" evidence="4">
    <location>
        <begin position="378"/>
        <end position="402"/>
    </location>
</feature>
<evidence type="ECO:0000256" key="1">
    <source>
        <dbReference type="ARBA" id="ARBA00009019"/>
    </source>
</evidence>
<dbReference type="HOGENOM" id="CLU_355354_0_0_1"/>
<dbReference type="STRING" id="13249.T1HBY6"/>
<dbReference type="InterPro" id="IPR026079">
    <property type="entry name" value="CDR2"/>
</dbReference>
<comment type="similarity">
    <text evidence="1">Belongs to the CDR2 family.</text>
</comment>
<keyword evidence="2 3" id="KW-0175">Coiled coil</keyword>
<evidence type="ECO:0000256" key="4">
    <source>
        <dbReference type="SAM" id="MobiDB-lite"/>
    </source>
</evidence>
<dbReference type="VEuPathDB" id="VectorBase:RPRC001548"/>
<dbReference type="PANTHER" id="PTHR19232:SF7">
    <property type="entry name" value="CENTROCORTIN, ISOFORM A"/>
    <property type="match status" value="1"/>
</dbReference>
<feature type="compositionally biased region" description="Polar residues" evidence="4">
    <location>
        <begin position="493"/>
        <end position="509"/>
    </location>
</feature>
<dbReference type="OMA" id="CEEHERC"/>